<dbReference type="Proteomes" id="UP000636800">
    <property type="component" value="Unassembled WGS sequence"/>
</dbReference>
<dbReference type="EMBL" id="JADCNL010000009">
    <property type="protein sequence ID" value="KAG0466445.1"/>
    <property type="molecule type" value="Genomic_DNA"/>
</dbReference>
<evidence type="ECO:0000313" key="3">
    <source>
        <dbReference type="Proteomes" id="UP000636800"/>
    </source>
</evidence>
<accession>A0A835Q503</accession>
<comment type="caution">
    <text evidence="2">The sequence shown here is derived from an EMBL/GenBank/DDBJ whole genome shotgun (WGS) entry which is preliminary data.</text>
</comment>
<keyword evidence="3" id="KW-1185">Reference proteome</keyword>
<reference evidence="2 3" key="1">
    <citation type="journal article" date="2020" name="Nat. Food">
        <title>A phased Vanilla planifolia genome enables genetic improvement of flavour and production.</title>
        <authorList>
            <person name="Hasing T."/>
            <person name="Tang H."/>
            <person name="Brym M."/>
            <person name="Khazi F."/>
            <person name="Huang T."/>
            <person name="Chambers A.H."/>
        </authorList>
    </citation>
    <scope>NUCLEOTIDE SEQUENCE [LARGE SCALE GENOMIC DNA]</scope>
    <source>
        <tissue evidence="2">Leaf</tissue>
    </source>
</reference>
<organism evidence="2 3">
    <name type="scientific">Vanilla planifolia</name>
    <name type="common">Vanilla</name>
    <dbReference type="NCBI Taxonomy" id="51239"/>
    <lineage>
        <taxon>Eukaryota</taxon>
        <taxon>Viridiplantae</taxon>
        <taxon>Streptophyta</taxon>
        <taxon>Embryophyta</taxon>
        <taxon>Tracheophyta</taxon>
        <taxon>Spermatophyta</taxon>
        <taxon>Magnoliopsida</taxon>
        <taxon>Liliopsida</taxon>
        <taxon>Asparagales</taxon>
        <taxon>Orchidaceae</taxon>
        <taxon>Vanilloideae</taxon>
        <taxon>Vanilleae</taxon>
        <taxon>Vanilla</taxon>
    </lineage>
</organism>
<evidence type="ECO:0000256" key="1">
    <source>
        <dbReference type="SAM" id="MobiDB-lite"/>
    </source>
</evidence>
<dbReference type="AlphaFoldDB" id="A0A835Q503"/>
<gene>
    <name evidence="2" type="ORF">HPP92_018025</name>
</gene>
<evidence type="ECO:0000313" key="2">
    <source>
        <dbReference type="EMBL" id="KAG0466445.1"/>
    </source>
</evidence>
<dbReference type="OrthoDB" id="1995098at2759"/>
<name>A0A835Q503_VANPL</name>
<protein>
    <submittedName>
        <fullName evidence="2">Uncharacterized protein</fullName>
    </submittedName>
</protein>
<sequence length="114" mass="12294">MQSHQSQAIQKLKKATDRNPITVVQTNDEERTRNSRTRNAVRTDLASSREESAKGGTWQGAGGIKNNQSTPCCDVTREGSNCSVSPGLIGEVGGECRFCLISARLQDTLAGSRL</sequence>
<feature type="region of interest" description="Disordered" evidence="1">
    <location>
        <begin position="1"/>
        <end position="62"/>
    </location>
</feature>
<proteinExistence type="predicted"/>